<keyword evidence="8" id="KW-1185">Reference proteome</keyword>
<accession>A0ABM7WE09</accession>
<evidence type="ECO:0000313" key="8">
    <source>
        <dbReference type="Proteomes" id="UP000830055"/>
    </source>
</evidence>
<dbReference type="InterPro" id="IPR050090">
    <property type="entry name" value="Tyrosine_recombinase_XerCD"/>
</dbReference>
<name>A0ABM7WE09_9BACT</name>
<dbReference type="PROSITE" id="PS51898">
    <property type="entry name" value="TYR_RECOMBINASE"/>
    <property type="match status" value="1"/>
</dbReference>
<dbReference type="InterPro" id="IPR002104">
    <property type="entry name" value="Integrase_catalytic"/>
</dbReference>
<evidence type="ECO:0000256" key="2">
    <source>
        <dbReference type="ARBA" id="ARBA00023125"/>
    </source>
</evidence>
<evidence type="ECO:0000313" key="7">
    <source>
        <dbReference type="EMBL" id="BDD89202.1"/>
    </source>
</evidence>
<protein>
    <submittedName>
        <fullName evidence="7">Tyrosine recombinase XerD</fullName>
    </submittedName>
</protein>
<dbReference type="Pfam" id="PF00589">
    <property type="entry name" value="Phage_integrase"/>
    <property type="match status" value="1"/>
</dbReference>
<dbReference type="PANTHER" id="PTHR30349:SF64">
    <property type="entry name" value="PROPHAGE INTEGRASE INTD-RELATED"/>
    <property type="match status" value="1"/>
</dbReference>
<sequence length="250" mass="28590">MLHRFTARFAQRDLASISPEEVLEFLLSLTKNNKQATKRNRYSVLASFYNFSINTGFPALTNPCTSSVIRKIFKRPHAIQWNIVDKETVDEIIFRTTNQRNRLILELMVRGGMRVGEVLNLTPADIQERSLAIQNPKSGRAGETVYVPRKILVRLTAYTKAKDIDSNDRIFPISYVAAWSMVKKAGRMVNIELRPHDLRRHAATYASRSGTPIEIVSKVILRHADLSTTQRYLGKVNDTEAIRWIETLYG</sequence>
<feature type="domain" description="Core-binding (CB)" evidence="6">
    <location>
        <begin position="1"/>
        <end position="53"/>
    </location>
</feature>
<dbReference type="InterPro" id="IPR011010">
    <property type="entry name" value="DNA_brk_join_enz"/>
</dbReference>
<evidence type="ECO:0000256" key="3">
    <source>
        <dbReference type="ARBA" id="ARBA00023172"/>
    </source>
</evidence>
<proteinExistence type="predicted"/>
<dbReference type="InterPro" id="IPR013762">
    <property type="entry name" value="Integrase-like_cat_sf"/>
</dbReference>
<evidence type="ECO:0000259" key="6">
    <source>
        <dbReference type="PROSITE" id="PS51900"/>
    </source>
</evidence>
<dbReference type="SUPFAM" id="SSF56349">
    <property type="entry name" value="DNA breaking-rejoining enzymes"/>
    <property type="match status" value="1"/>
</dbReference>
<evidence type="ECO:0000256" key="4">
    <source>
        <dbReference type="PROSITE-ProRule" id="PRU01248"/>
    </source>
</evidence>
<feature type="domain" description="Tyr recombinase" evidence="5">
    <location>
        <begin position="79"/>
        <end position="247"/>
    </location>
</feature>
<dbReference type="Gene3D" id="1.10.443.10">
    <property type="entry name" value="Intergrase catalytic core"/>
    <property type="match status" value="1"/>
</dbReference>
<dbReference type="PANTHER" id="PTHR30349">
    <property type="entry name" value="PHAGE INTEGRASE-RELATED"/>
    <property type="match status" value="1"/>
</dbReference>
<dbReference type="Proteomes" id="UP000830055">
    <property type="component" value="Chromosome"/>
</dbReference>
<keyword evidence="3" id="KW-0233">DNA recombination</keyword>
<evidence type="ECO:0000256" key="1">
    <source>
        <dbReference type="ARBA" id="ARBA00022908"/>
    </source>
</evidence>
<gene>
    <name evidence="7" type="primary">xerD_2</name>
    <name evidence="7" type="ORF">DPPLL_35670</name>
</gene>
<keyword evidence="1" id="KW-0229">DNA integration</keyword>
<keyword evidence="2 4" id="KW-0238">DNA-binding</keyword>
<dbReference type="InterPro" id="IPR044068">
    <property type="entry name" value="CB"/>
</dbReference>
<organism evidence="7 8">
    <name type="scientific">Desulfofustis limnaeus</name>
    <dbReference type="NCBI Taxonomy" id="2740163"/>
    <lineage>
        <taxon>Bacteria</taxon>
        <taxon>Pseudomonadati</taxon>
        <taxon>Thermodesulfobacteriota</taxon>
        <taxon>Desulfobulbia</taxon>
        <taxon>Desulfobulbales</taxon>
        <taxon>Desulfocapsaceae</taxon>
        <taxon>Desulfofustis</taxon>
    </lineage>
</organism>
<dbReference type="PROSITE" id="PS51900">
    <property type="entry name" value="CB"/>
    <property type="match status" value="1"/>
</dbReference>
<evidence type="ECO:0000259" key="5">
    <source>
        <dbReference type="PROSITE" id="PS51898"/>
    </source>
</evidence>
<reference evidence="7 8" key="1">
    <citation type="submission" date="2022-01" db="EMBL/GenBank/DDBJ databases">
        <title>Desulfofustis limnae sp. nov., a novel mesophilic sulfate-reducing bacterium isolated from marsh soil.</title>
        <authorList>
            <person name="Watanabe M."/>
            <person name="Takahashi A."/>
            <person name="Kojima H."/>
            <person name="Fukui M."/>
        </authorList>
    </citation>
    <scope>NUCLEOTIDE SEQUENCE [LARGE SCALE GENOMIC DNA]</scope>
    <source>
        <strain evidence="7 8">PPLL</strain>
    </source>
</reference>
<dbReference type="CDD" id="cd00397">
    <property type="entry name" value="DNA_BRE_C"/>
    <property type="match status" value="1"/>
</dbReference>
<dbReference type="EMBL" id="AP025516">
    <property type="protein sequence ID" value="BDD89202.1"/>
    <property type="molecule type" value="Genomic_DNA"/>
</dbReference>